<evidence type="ECO:0000313" key="3">
    <source>
        <dbReference type="Proteomes" id="UP000540787"/>
    </source>
</evidence>
<dbReference type="RefSeq" id="WP_183554404.1">
    <property type="nucleotide sequence ID" value="NZ_JACHBX010000002.1"/>
</dbReference>
<feature type="signal peptide" evidence="1">
    <location>
        <begin position="1"/>
        <end position="34"/>
    </location>
</feature>
<evidence type="ECO:0000256" key="1">
    <source>
        <dbReference type="SAM" id="SignalP"/>
    </source>
</evidence>
<dbReference type="InterPro" id="IPR007487">
    <property type="entry name" value="ABC_transpt-TYRBP-like"/>
</dbReference>
<dbReference type="Gene3D" id="3.40.50.2300">
    <property type="match status" value="2"/>
</dbReference>
<evidence type="ECO:0000313" key="2">
    <source>
        <dbReference type="EMBL" id="MBB6134122.1"/>
    </source>
</evidence>
<comment type="caution">
    <text evidence="2">The sequence shown here is derived from an EMBL/GenBank/DDBJ whole genome shotgun (WGS) entry which is preliminary data.</text>
</comment>
<reference evidence="2 3" key="1">
    <citation type="submission" date="2020-08" db="EMBL/GenBank/DDBJ databases">
        <title>The Agave Microbiome: Exploring the role of microbial communities in plant adaptations to desert environments.</title>
        <authorList>
            <person name="Partida-Martinez L.P."/>
        </authorList>
    </citation>
    <scope>NUCLEOTIDE SEQUENCE [LARGE SCALE GENOMIC DNA]</scope>
    <source>
        <strain evidence="2 3">AT3.2</strain>
    </source>
</reference>
<keyword evidence="3" id="KW-1185">Reference proteome</keyword>
<dbReference type="EMBL" id="JACHBX010000002">
    <property type="protein sequence ID" value="MBB6134122.1"/>
    <property type="molecule type" value="Genomic_DNA"/>
</dbReference>
<organism evidence="2 3">
    <name type="scientific">Massilia aurea</name>
    <dbReference type="NCBI Taxonomy" id="373040"/>
    <lineage>
        <taxon>Bacteria</taxon>
        <taxon>Pseudomonadati</taxon>
        <taxon>Pseudomonadota</taxon>
        <taxon>Betaproteobacteria</taxon>
        <taxon>Burkholderiales</taxon>
        <taxon>Oxalobacteraceae</taxon>
        <taxon>Telluria group</taxon>
        <taxon>Massilia</taxon>
    </lineage>
</organism>
<dbReference type="AlphaFoldDB" id="A0A7W9X0A7"/>
<name>A0A7W9X0A7_9BURK</name>
<feature type="chain" id="PRO_5030854130" evidence="1">
    <location>
        <begin position="35"/>
        <end position="323"/>
    </location>
</feature>
<proteinExistence type="predicted"/>
<gene>
    <name evidence="2" type="ORF">HD842_002264</name>
</gene>
<sequence>MAKLLRRMQNASRARSLVPLIAMTLALAASSAHAAHAAQAPQATQTEREREEVQGYRFQIITGDDSAVTHRIVDDLYKRLVPTFAAFRTELAQKRRMLYIAIGPTALRDALSRRCDCVVISAYTSSQVWRGLTARLPKPRRIAITAVYAEPAPNDQMRLAELVYGRPVRVGVLLGPDTAFLRPVLHDAAEIQMFTPGDDLNHTLNSMTRAETLLALPDSDIYNAENVRNILLSTYRRKQGVIGFSADMVKVGALATTYSEVEEINAQVAELTADFVRTGELPAPQFPRYFRTIINEGVASSLDLRVTDAARNFARPAPAPAAR</sequence>
<dbReference type="PANTHER" id="PTHR35271:SF1">
    <property type="entry name" value="ABC TRANSPORTER, SUBSTRATE-BINDING LIPOPROTEIN"/>
    <property type="match status" value="1"/>
</dbReference>
<dbReference type="PANTHER" id="PTHR35271">
    <property type="entry name" value="ABC TRANSPORTER, SUBSTRATE-BINDING LIPOPROTEIN-RELATED"/>
    <property type="match status" value="1"/>
</dbReference>
<protein>
    <submittedName>
        <fullName evidence="2">ABC-type uncharacterized transport system substrate-binding protein</fullName>
    </submittedName>
</protein>
<keyword evidence="1" id="KW-0732">Signal</keyword>
<dbReference type="Proteomes" id="UP000540787">
    <property type="component" value="Unassembled WGS sequence"/>
</dbReference>
<accession>A0A7W9X0A7</accession>